<feature type="transmembrane region" description="Helical" evidence="1">
    <location>
        <begin position="173"/>
        <end position="205"/>
    </location>
</feature>
<keyword evidence="1" id="KW-1133">Transmembrane helix</keyword>
<sequence length="742" mass="78665">MGLREFYVGYLWQDARRLDALVLHPPLAAPDDDATFARELYHRHLAHLMATRLWQTEWQALLAAGVAALLLHWLSKPTLPGLPLFAFCLLLVIVLAGGARYLVGWLFGTSKAEHEAAMALTSRVCLRPHLTSTPSDLADPWRHGWLLADGRPVASEIAETDLRSTDAAQRAGAWLWLALVIGLLPLATTLLAFVPLAALLILALVKSKLDPNPAAVRARLLDVAAAHSAEAAAWSTGGASKWARQAEAAREAQIEEAIRDTSPILNIGSALGILAARGDALAPSKGLPMVLSLKDLMQHVIVFGGTGSGKTAGVLRPLCKQIAALSGVGLIVMDGKGSLPGEVAAMIPGFTVIDPASTAISLVEGLTPTEIASTIRDILASKDAKDKFFDDSAMALLRFAAVLAQLDDEAGFSLASIWQIARDGAPSHLLDKVNPSIPEQDEAATFFTSEWPALEAKTRASILATLRTWYMTITGHPATLQWAMTAAGGSDADIKSALTGGRVGILAPAHRYGAAGRVVMALIKARLYAAIRDRADKGLTEGETPVVLIMDEAQEIAMKEDADILGIARSLQLAVVAATQTVEGVEAQLGEFDAAKWLTLFGSVIALQNRSPKTAALVASRIGATYRPTLDSIPGVPTLRGAVWAQQATGRIAAAKNQPLLASTIELGQGGRVADLLSAINPFQLFKANLAGQQDRPTSKIAVAPIVTAEEVNELVVEPNTALAVLTRARVPRRDVVRLSLT</sequence>
<keyword evidence="1" id="KW-0812">Transmembrane</keyword>
<evidence type="ECO:0000259" key="2">
    <source>
        <dbReference type="Pfam" id="PF12696"/>
    </source>
</evidence>
<protein>
    <submittedName>
        <fullName evidence="3">TraM-binding TraD/TraG-like protein</fullName>
    </submittedName>
</protein>
<dbReference type="InterPro" id="IPR027417">
    <property type="entry name" value="P-loop_NTPase"/>
</dbReference>
<name>A0A560FHN7_9PROT</name>
<dbReference type="RefSeq" id="WP_145619460.1">
    <property type="nucleotide sequence ID" value="NZ_VITO01000019.1"/>
</dbReference>
<dbReference type="PANTHER" id="PTHR30121">
    <property type="entry name" value="UNCHARACTERIZED PROTEIN YJGR-RELATED"/>
    <property type="match status" value="1"/>
</dbReference>
<keyword evidence="4" id="KW-1185">Reference proteome</keyword>
<dbReference type="Gene3D" id="3.40.50.300">
    <property type="entry name" value="P-loop containing nucleotide triphosphate hydrolases"/>
    <property type="match status" value="2"/>
</dbReference>
<dbReference type="PANTHER" id="PTHR30121:SF6">
    <property type="entry name" value="SLR6007 PROTEIN"/>
    <property type="match status" value="1"/>
</dbReference>
<feature type="domain" description="TraD/TraG TraM recognition site" evidence="2">
    <location>
        <begin position="545"/>
        <end position="625"/>
    </location>
</feature>
<reference evidence="3 4" key="1">
    <citation type="submission" date="2019-06" db="EMBL/GenBank/DDBJ databases">
        <title>Genomic Encyclopedia of Type Strains, Phase IV (KMG-V): Genome sequencing to study the core and pangenomes of soil and plant-associated prokaryotes.</title>
        <authorList>
            <person name="Whitman W."/>
        </authorList>
    </citation>
    <scope>NUCLEOTIDE SEQUENCE [LARGE SCALE GENOMIC DNA]</scope>
    <source>
        <strain evidence="3 4">BR 11865</strain>
    </source>
</reference>
<dbReference type="EMBL" id="VITO01000019">
    <property type="protein sequence ID" value="TWB21114.1"/>
    <property type="molecule type" value="Genomic_DNA"/>
</dbReference>
<evidence type="ECO:0000313" key="4">
    <source>
        <dbReference type="Proteomes" id="UP000316545"/>
    </source>
</evidence>
<dbReference type="InterPro" id="IPR051162">
    <property type="entry name" value="T4SS_component"/>
</dbReference>
<dbReference type="Pfam" id="PF12696">
    <property type="entry name" value="TraG-D_C"/>
    <property type="match status" value="1"/>
</dbReference>
<feature type="transmembrane region" description="Helical" evidence="1">
    <location>
        <begin position="81"/>
        <end position="103"/>
    </location>
</feature>
<dbReference type="InterPro" id="IPR032689">
    <property type="entry name" value="TraG-D_C"/>
</dbReference>
<gene>
    <name evidence="3" type="ORF">FBZ88_11988</name>
</gene>
<accession>A0A560FHN7</accession>
<proteinExistence type="predicted"/>
<dbReference type="Proteomes" id="UP000316545">
    <property type="component" value="Unassembled WGS sequence"/>
</dbReference>
<evidence type="ECO:0000256" key="1">
    <source>
        <dbReference type="SAM" id="Phobius"/>
    </source>
</evidence>
<dbReference type="AlphaFoldDB" id="A0A560FHN7"/>
<comment type="caution">
    <text evidence="3">The sequence shown here is derived from an EMBL/GenBank/DDBJ whole genome shotgun (WGS) entry which is preliminary data.</text>
</comment>
<keyword evidence="1" id="KW-0472">Membrane</keyword>
<organism evidence="3 4">
    <name type="scientific">Nitrospirillum amazonense</name>
    <dbReference type="NCBI Taxonomy" id="28077"/>
    <lineage>
        <taxon>Bacteria</taxon>
        <taxon>Pseudomonadati</taxon>
        <taxon>Pseudomonadota</taxon>
        <taxon>Alphaproteobacteria</taxon>
        <taxon>Rhodospirillales</taxon>
        <taxon>Azospirillaceae</taxon>
        <taxon>Nitrospirillum</taxon>
    </lineage>
</organism>
<evidence type="ECO:0000313" key="3">
    <source>
        <dbReference type="EMBL" id="TWB21114.1"/>
    </source>
</evidence>
<dbReference type="SUPFAM" id="SSF52540">
    <property type="entry name" value="P-loop containing nucleoside triphosphate hydrolases"/>
    <property type="match status" value="1"/>
</dbReference>
<feature type="transmembrane region" description="Helical" evidence="1">
    <location>
        <begin position="58"/>
        <end position="75"/>
    </location>
</feature>